<evidence type="ECO:0000256" key="2">
    <source>
        <dbReference type="ARBA" id="ARBA00010072"/>
    </source>
</evidence>
<evidence type="ECO:0000256" key="7">
    <source>
        <dbReference type="ARBA" id="ARBA00022989"/>
    </source>
</evidence>
<dbReference type="InterPro" id="IPR000515">
    <property type="entry name" value="MetI-like"/>
</dbReference>
<evidence type="ECO:0000256" key="8">
    <source>
        <dbReference type="ARBA" id="ARBA00023136"/>
    </source>
</evidence>
<feature type="transmembrane region" description="Helical" evidence="9">
    <location>
        <begin position="12"/>
        <end position="40"/>
    </location>
</feature>
<feature type="transmembrane region" description="Helical" evidence="9">
    <location>
        <begin position="146"/>
        <end position="165"/>
    </location>
</feature>
<comment type="subcellular location">
    <subcellularLocation>
        <location evidence="1 9">Cell membrane</location>
        <topology evidence="1 9">Multi-pass membrane protein</topology>
    </subcellularLocation>
</comment>
<gene>
    <name evidence="11" type="ORF">GCM10022236_37520</name>
</gene>
<feature type="transmembrane region" description="Helical" evidence="9">
    <location>
        <begin position="80"/>
        <end position="101"/>
    </location>
</feature>
<keyword evidence="4" id="KW-1003">Cell membrane</keyword>
<keyword evidence="5 9" id="KW-0812">Transmembrane</keyword>
<dbReference type="InterPro" id="IPR043429">
    <property type="entry name" value="ArtM/GltK/GlnP/TcyL/YhdX-like"/>
</dbReference>
<keyword evidence="8 9" id="KW-0472">Membrane</keyword>
<accession>A0ABP7AGA8</accession>
<keyword evidence="3 9" id="KW-0813">Transport</keyword>
<evidence type="ECO:0000256" key="3">
    <source>
        <dbReference type="ARBA" id="ARBA00022448"/>
    </source>
</evidence>
<dbReference type="InterPro" id="IPR010065">
    <property type="entry name" value="AA_ABC_transptr_permease_3TM"/>
</dbReference>
<dbReference type="NCBIfam" id="TIGR01726">
    <property type="entry name" value="HEQRo_perm_3TM"/>
    <property type="match status" value="1"/>
</dbReference>
<evidence type="ECO:0000256" key="5">
    <source>
        <dbReference type="ARBA" id="ARBA00022692"/>
    </source>
</evidence>
<evidence type="ECO:0000256" key="9">
    <source>
        <dbReference type="RuleBase" id="RU363032"/>
    </source>
</evidence>
<dbReference type="Gene3D" id="1.10.3720.10">
    <property type="entry name" value="MetI-like"/>
    <property type="match status" value="1"/>
</dbReference>
<organism evidence="11 12">
    <name type="scientific">Microlunatus ginsengisoli</name>
    <dbReference type="NCBI Taxonomy" id="363863"/>
    <lineage>
        <taxon>Bacteria</taxon>
        <taxon>Bacillati</taxon>
        <taxon>Actinomycetota</taxon>
        <taxon>Actinomycetes</taxon>
        <taxon>Propionibacteriales</taxon>
        <taxon>Propionibacteriaceae</taxon>
        <taxon>Microlunatus</taxon>
    </lineage>
</organism>
<feature type="transmembrane region" description="Helical" evidence="9">
    <location>
        <begin position="52"/>
        <end position="74"/>
    </location>
</feature>
<evidence type="ECO:0000313" key="12">
    <source>
        <dbReference type="Proteomes" id="UP001501490"/>
    </source>
</evidence>
<keyword evidence="12" id="KW-1185">Reference proteome</keyword>
<dbReference type="Pfam" id="PF00528">
    <property type="entry name" value="BPD_transp_1"/>
    <property type="match status" value="1"/>
</dbReference>
<feature type="domain" description="ABC transmembrane type-1" evidence="10">
    <location>
        <begin position="16"/>
        <end position="196"/>
    </location>
</feature>
<dbReference type="InterPro" id="IPR035906">
    <property type="entry name" value="MetI-like_sf"/>
</dbReference>
<dbReference type="RefSeq" id="WP_344807415.1">
    <property type="nucleotide sequence ID" value="NZ_BAABAB010000028.1"/>
</dbReference>
<keyword evidence="6" id="KW-0029">Amino-acid transport</keyword>
<keyword evidence="7 9" id="KW-1133">Transmembrane helix</keyword>
<dbReference type="CDD" id="cd06261">
    <property type="entry name" value="TM_PBP2"/>
    <property type="match status" value="1"/>
</dbReference>
<comment type="similarity">
    <text evidence="2">Belongs to the binding-protein-dependent transport system permease family. HisMQ subfamily.</text>
</comment>
<dbReference type="Proteomes" id="UP001501490">
    <property type="component" value="Unassembled WGS sequence"/>
</dbReference>
<evidence type="ECO:0000259" key="10">
    <source>
        <dbReference type="PROSITE" id="PS50928"/>
    </source>
</evidence>
<name>A0ABP7AGA8_9ACTN</name>
<comment type="caution">
    <text evidence="11">The sequence shown here is derived from an EMBL/GenBank/DDBJ whole genome shotgun (WGS) entry which is preliminary data.</text>
</comment>
<evidence type="ECO:0000313" key="11">
    <source>
        <dbReference type="EMBL" id="GAA3631436.1"/>
    </source>
</evidence>
<evidence type="ECO:0000256" key="1">
    <source>
        <dbReference type="ARBA" id="ARBA00004651"/>
    </source>
</evidence>
<sequence length="215" mass="22291">MIQVLVQNLGALWHGLLTTLALTGLAFAGALVLGTVMAVFRVSPIAPLRVIGAVFVELLRNVPLLSLLILFAYGLPYLGVSMSLFTTAVVCLLLVSASFVCEAVRGGINAVPVGQAEAARAIGLTFGQSLSTVILPQALRSMVQPLVNVFIGVALGSSLAAAIAVPELTYTAQQVGNQTAESMLMFVVSAVVYIAIAMLGGGIGSVLERRLAVQR</sequence>
<evidence type="ECO:0000256" key="6">
    <source>
        <dbReference type="ARBA" id="ARBA00022970"/>
    </source>
</evidence>
<dbReference type="SUPFAM" id="SSF161098">
    <property type="entry name" value="MetI-like"/>
    <property type="match status" value="1"/>
</dbReference>
<dbReference type="PANTHER" id="PTHR30614">
    <property type="entry name" value="MEMBRANE COMPONENT OF AMINO ACID ABC TRANSPORTER"/>
    <property type="match status" value="1"/>
</dbReference>
<dbReference type="PROSITE" id="PS50928">
    <property type="entry name" value="ABC_TM1"/>
    <property type="match status" value="1"/>
</dbReference>
<proteinExistence type="inferred from homology"/>
<evidence type="ECO:0000256" key="4">
    <source>
        <dbReference type="ARBA" id="ARBA00022475"/>
    </source>
</evidence>
<dbReference type="EMBL" id="BAABAB010000028">
    <property type="protein sequence ID" value="GAA3631436.1"/>
    <property type="molecule type" value="Genomic_DNA"/>
</dbReference>
<protein>
    <submittedName>
        <fullName evidence="11">Amino acid ABC transporter permease</fullName>
    </submittedName>
</protein>
<reference evidence="12" key="1">
    <citation type="journal article" date="2019" name="Int. J. Syst. Evol. Microbiol.">
        <title>The Global Catalogue of Microorganisms (GCM) 10K type strain sequencing project: providing services to taxonomists for standard genome sequencing and annotation.</title>
        <authorList>
            <consortium name="The Broad Institute Genomics Platform"/>
            <consortium name="The Broad Institute Genome Sequencing Center for Infectious Disease"/>
            <person name="Wu L."/>
            <person name="Ma J."/>
        </authorList>
    </citation>
    <scope>NUCLEOTIDE SEQUENCE [LARGE SCALE GENOMIC DNA]</scope>
    <source>
        <strain evidence="12">JCM 16929</strain>
    </source>
</reference>
<feature type="transmembrane region" description="Helical" evidence="9">
    <location>
        <begin position="185"/>
        <end position="207"/>
    </location>
</feature>
<dbReference type="PANTHER" id="PTHR30614:SF37">
    <property type="entry name" value="AMINO-ACID ABC TRANSPORTER PERMEASE PROTEIN YHDX-RELATED"/>
    <property type="match status" value="1"/>
</dbReference>